<feature type="region of interest" description="Disordered" evidence="1">
    <location>
        <begin position="312"/>
        <end position="331"/>
    </location>
</feature>
<dbReference type="EMBL" id="AWGJ01000002">
    <property type="protein sequence ID" value="ODN82752.1"/>
    <property type="molecule type" value="Genomic_DNA"/>
</dbReference>
<sequence length="331" mass="35452">MSPTTTISSKALTSSQSHKIHNNGSMDEFDGRTRNAKAQKRHREKQKARTKALEESVQILSSQLDDARRQLGQMPFGSSNPRAPITVHSPEYAQLNAENQYLREENQDLRRQVYTLRLTYGGPPEAGNPADLGASPPLRQGSSHGHHPRVVATPSSVSHHTTSGHNEGTPTSTTFPGVDGFRTNSGDSSRTRVMSSSSVRPLSAPSASPYLASSTFGDMRNSSTNSTATAAPPGSGVAQLDRSYVAPRYESYYSHNAPPPHALPRSQTGYNAGVDMNNYRSGETTSGGDNFFTSGEAGHSFAGSLGYSPVNFHGGSPGVPSSAESWRQHSH</sequence>
<dbReference type="OrthoDB" id="3257643at2759"/>
<accession>A0A1E3I2E0</accession>
<dbReference type="InterPro" id="IPR004827">
    <property type="entry name" value="bZIP"/>
</dbReference>
<feature type="compositionally biased region" description="Basic residues" evidence="1">
    <location>
        <begin position="34"/>
        <end position="50"/>
    </location>
</feature>
<feature type="compositionally biased region" description="Low complexity" evidence="1">
    <location>
        <begin position="191"/>
        <end position="214"/>
    </location>
</feature>
<dbReference type="Proteomes" id="UP000094065">
    <property type="component" value="Unassembled WGS sequence"/>
</dbReference>
<dbReference type="GeneID" id="30152343"/>
<proteinExistence type="predicted"/>
<dbReference type="RefSeq" id="XP_018996750.1">
    <property type="nucleotide sequence ID" value="XM_019134323.1"/>
</dbReference>
<feature type="domain" description="BZIP" evidence="2">
    <location>
        <begin position="32"/>
        <end position="45"/>
    </location>
</feature>
<dbReference type="CDD" id="cd14688">
    <property type="entry name" value="bZIP_YAP"/>
    <property type="match status" value="1"/>
</dbReference>
<dbReference type="EMBL" id="AWGJ01000002">
    <property type="protein sequence ID" value="ODN82751.1"/>
    <property type="molecule type" value="Genomic_DNA"/>
</dbReference>
<protein>
    <recommendedName>
        <fullName evidence="2">BZIP domain-containing protein</fullName>
    </recommendedName>
</protein>
<dbReference type="GO" id="GO:0003700">
    <property type="term" value="F:DNA-binding transcription factor activity"/>
    <property type="evidence" value="ECO:0007669"/>
    <property type="project" value="InterPro"/>
</dbReference>
<dbReference type="PROSITE" id="PS00036">
    <property type="entry name" value="BZIP_BASIC"/>
    <property type="match status" value="1"/>
</dbReference>
<evidence type="ECO:0000313" key="3">
    <source>
        <dbReference type="EMBL" id="ODN82752.1"/>
    </source>
</evidence>
<feature type="region of interest" description="Disordered" evidence="1">
    <location>
        <begin position="1"/>
        <end position="54"/>
    </location>
</feature>
<organism evidence="3 4">
    <name type="scientific">Cryptococcus amylolentus CBS 6039</name>
    <dbReference type="NCBI Taxonomy" id="1295533"/>
    <lineage>
        <taxon>Eukaryota</taxon>
        <taxon>Fungi</taxon>
        <taxon>Dikarya</taxon>
        <taxon>Basidiomycota</taxon>
        <taxon>Agaricomycotina</taxon>
        <taxon>Tremellomycetes</taxon>
        <taxon>Tremellales</taxon>
        <taxon>Cryptococcaceae</taxon>
        <taxon>Cryptococcus</taxon>
    </lineage>
</organism>
<evidence type="ECO:0000313" key="4">
    <source>
        <dbReference type="Proteomes" id="UP000094065"/>
    </source>
</evidence>
<comment type="caution">
    <text evidence="3">The sequence shown here is derived from an EMBL/GenBank/DDBJ whole genome shotgun (WGS) entry which is preliminary data.</text>
</comment>
<dbReference type="AlphaFoldDB" id="A0A1E3I2E0"/>
<dbReference type="RefSeq" id="XP_018996751.1">
    <property type="nucleotide sequence ID" value="XM_019134324.1"/>
</dbReference>
<reference evidence="3 4" key="1">
    <citation type="submission" date="2016-06" db="EMBL/GenBank/DDBJ databases">
        <title>Evolution of pathogenesis and genome organization in the Tremellales.</title>
        <authorList>
            <person name="Cuomo C."/>
            <person name="Litvintseva A."/>
            <person name="Heitman J."/>
            <person name="Chen Y."/>
            <person name="Sun S."/>
            <person name="Springer D."/>
            <person name="Dromer F."/>
            <person name="Young S."/>
            <person name="Zeng Q."/>
            <person name="Chapman S."/>
            <person name="Gujja S."/>
            <person name="Saif S."/>
            <person name="Birren B."/>
        </authorList>
    </citation>
    <scope>NUCLEOTIDE SEQUENCE [LARGE SCALE GENOMIC DNA]</scope>
    <source>
        <strain evidence="3 4">CBS 6039</strain>
    </source>
</reference>
<evidence type="ECO:0000256" key="1">
    <source>
        <dbReference type="SAM" id="MobiDB-lite"/>
    </source>
</evidence>
<feature type="compositionally biased region" description="Polar residues" evidence="1">
    <location>
        <begin position="220"/>
        <end position="229"/>
    </location>
</feature>
<keyword evidence="4" id="KW-1185">Reference proteome</keyword>
<evidence type="ECO:0000259" key="2">
    <source>
        <dbReference type="PROSITE" id="PS00036"/>
    </source>
</evidence>
<dbReference type="RefSeq" id="XP_018996752.1">
    <property type="nucleotide sequence ID" value="XM_019134325.1"/>
</dbReference>
<feature type="region of interest" description="Disordered" evidence="1">
    <location>
        <begin position="120"/>
        <end position="238"/>
    </location>
</feature>
<feature type="compositionally biased region" description="Polar residues" evidence="1">
    <location>
        <begin position="153"/>
        <end position="175"/>
    </location>
</feature>
<feature type="compositionally biased region" description="Polar residues" evidence="1">
    <location>
        <begin position="1"/>
        <end position="25"/>
    </location>
</feature>
<name>A0A1E3I2E0_9TREE</name>
<dbReference type="EMBL" id="AWGJ01000002">
    <property type="protein sequence ID" value="ODN82750.1"/>
    <property type="molecule type" value="Genomic_DNA"/>
</dbReference>
<gene>
    <name evidence="3" type="ORF">L202_01034</name>
</gene>